<dbReference type="InterPro" id="IPR013083">
    <property type="entry name" value="Znf_RING/FYVE/PHD"/>
</dbReference>
<feature type="region of interest" description="Disordered" evidence="9">
    <location>
        <begin position="536"/>
        <end position="562"/>
    </location>
</feature>
<dbReference type="EMBL" id="AM850253">
    <property type="protein sequence ID" value="CAO98868.1"/>
    <property type="molecule type" value="Genomic_DNA"/>
</dbReference>
<evidence type="ECO:0000256" key="3">
    <source>
        <dbReference type="ARBA" id="ARBA00022679"/>
    </source>
</evidence>
<evidence type="ECO:0000313" key="12">
    <source>
        <dbReference type="EMBL" id="CAO98868.1"/>
    </source>
</evidence>
<organism evidence="12">
    <name type="scientific">Nakaseomyces delphensis</name>
    <name type="common">Yeast</name>
    <name type="synonym">Kluyveromyces delphensis</name>
    <dbReference type="NCBI Taxonomy" id="51657"/>
    <lineage>
        <taxon>Eukaryota</taxon>
        <taxon>Fungi</taxon>
        <taxon>Dikarya</taxon>
        <taxon>Ascomycota</taxon>
        <taxon>Saccharomycotina</taxon>
        <taxon>Saccharomycetes</taxon>
        <taxon>Saccharomycetales</taxon>
        <taxon>Saccharomycetaceae</taxon>
        <taxon>Nakaseomyces</taxon>
    </lineage>
</organism>
<dbReference type="UniPathway" id="UPA00886"/>
<dbReference type="AlphaFoldDB" id="A7WPJ5"/>
<name>A7WPJ5_NAKDE</name>
<dbReference type="PANTHER" id="PTHR10782:SF4">
    <property type="entry name" value="TONALLI, ISOFORM E"/>
    <property type="match status" value="1"/>
</dbReference>
<proteinExistence type="inferred from homology"/>
<gene>
    <name evidence="12" type="primary">siz1</name>
</gene>
<feature type="compositionally biased region" description="Polar residues" evidence="9">
    <location>
        <begin position="837"/>
        <end position="849"/>
    </location>
</feature>
<dbReference type="PANTHER" id="PTHR10782">
    <property type="entry name" value="ZINC FINGER MIZ DOMAIN-CONTAINING PROTEIN"/>
    <property type="match status" value="1"/>
</dbReference>
<keyword evidence="4" id="KW-0479">Metal-binding</keyword>
<keyword evidence="6" id="KW-0833">Ubl conjugation pathway</keyword>
<protein>
    <submittedName>
        <fullName evidence="12">SUMO/Smt3 ligase</fullName>
    </submittedName>
</protein>
<keyword evidence="5 8" id="KW-0863">Zinc-finger</keyword>
<evidence type="ECO:0000259" key="10">
    <source>
        <dbReference type="PROSITE" id="PS51044"/>
    </source>
</evidence>
<feature type="compositionally biased region" description="Polar residues" evidence="9">
    <location>
        <begin position="541"/>
        <end position="554"/>
    </location>
</feature>
<feature type="compositionally biased region" description="Basic and acidic residues" evidence="9">
    <location>
        <begin position="873"/>
        <end position="889"/>
    </location>
</feature>
<dbReference type="Gene3D" id="3.30.40.10">
    <property type="entry name" value="Zinc/RING finger domain, C3HC4 (zinc finger)"/>
    <property type="match status" value="1"/>
</dbReference>
<evidence type="ECO:0000256" key="5">
    <source>
        <dbReference type="ARBA" id="ARBA00022771"/>
    </source>
</evidence>
<evidence type="ECO:0000256" key="2">
    <source>
        <dbReference type="ARBA" id="ARBA00005383"/>
    </source>
</evidence>
<dbReference type="GO" id="GO:0016925">
    <property type="term" value="P:protein sumoylation"/>
    <property type="evidence" value="ECO:0007669"/>
    <property type="project" value="UniProtKB-UniPathway"/>
</dbReference>
<dbReference type="Pfam" id="PF14324">
    <property type="entry name" value="PINIT"/>
    <property type="match status" value="1"/>
</dbReference>
<dbReference type="GO" id="GO:0000785">
    <property type="term" value="C:chromatin"/>
    <property type="evidence" value="ECO:0007669"/>
    <property type="project" value="TreeGrafter"/>
</dbReference>
<dbReference type="GO" id="GO:0016874">
    <property type="term" value="F:ligase activity"/>
    <property type="evidence" value="ECO:0007669"/>
    <property type="project" value="UniProtKB-KW"/>
</dbReference>
<keyword evidence="3" id="KW-0808">Transferase</keyword>
<reference evidence="12" key="1">
    <citation type="submission" date="2007-08" db="EMBL/GenBank/DDBJ databases">
        <title>Nakaseomyces delphensis STE14 region.</title>
        <authorList>
            <person name="Wolfe K.H."/>
        </authorList>
    </citation>
    <scope>NUCLEOTIDE SEQUENCE</scope>
    <source>
        <strain evidence="12">CBS 2170</strain>
    </source>
</reference>
<dbReference type="PROSITE" id="PS51044">
    <property type="entry name" value="ZF_SP_RING"/>
    <property type="match status" value="1"/>
</dbReference>
<dbReference type="SUPFAM" id="SSF57850">
    <property type="entry name" value="RING/U-box"/>
    <property type="match status" value="1"/>
</dbReference>
<evidence type="ECO:0000256" key="7">
    <source>
        <dbReference type="ARBA" id="ARBA00022833"/>
    </source>
</evidence>
<keyword evidence="7" id="KW-0862">Zinc</keyword>
<sequence>MNNNILERLVNRQKPLLLTGLFVFSLLLISYRLVCWGLGWAKSISMFGGLPRGDARCLVCNACNRLALLDSAGVDVLTQYILEYRPGSLERSSGTASKDVVGLAKRRNRLYLHMLGYLSESNSRLYEVKVLIRAIDAILNKQELPPMRDLSKLVRSYSPKYDPYGYWDTVGGYDPVESVTRMLKQVMSIADTTKADAKKYAKSPFYDTVTVVPETLRRLPAIEVKNVAVTKFKFDKNVWDRLSNPHFPVRLYLISRKNPDSDNVVMETQLDFDDGTPTAFPTPIEVWFNNIQIKARFKGLKNKEGTVNPVDLTEHIKSWRAQNVLKIIHVFNKEPYLTYCALVRPYAPEEVLNNILVKPAIPYTLTMETVKKIFHENDGDSDDDAELVTTSTVISLKCPISYSRMKYPIKSKRCDHLQCYDALWFLHSQVQVPNWICPVCQIPLKLDDLYICEFSMRLLNSCANNVENIELLPDCSWNPIYEMEDVSDSGDDNKTDAKLKNESLPVTAKIPKKADPVPLLHNLRDTPVVSLLSDDDEATHDNVNNSNINSSFESHSGPGVQAAKTTKIGNLDRTTSPDTIQKTYNESVQINTANEGSKHMVGKAARTTNNRIKNGDDDDDDDDLPLAQVARKRGLPIDHLLNSTESSLKLKTIGNDQILSRPHLNEGRNLSPSFAPNILGTQPLKNPIETRNLRQLPRDERQLFIGENSNQTRTLDPKAQLHPEPNNLRQHMSPSESRETVLIHKEHLVPIKGVNNKMKIEYLDSNPFVANHNTSSNPNHDSTQINRRQMQNAPVPSIISGTNNPTLPPLPTNIVRQTENGNEKNNILIINPQSTLPKKNVSGIVNNPLGSRPVINPFLPRKTSTTMHKGKNHVTDSGKSEKKDSPWLL</sequence>
<comment type="similarity">
    <text evidence="2">Belongs to the PIAS family.</text>
</comment>
<dbReference type="PhylomeDB" id="A7WPJ5"/>
<accession>A7WPJ5</accession>
<feature type="region of interest" description="Disordered" evidence="9">
    <location>
        <begin position="837"/>
        <end position="889"/>
    </location>
</feature>
<keyword evidence="12" id="KW-0436">Ligase</keyword>
<dbReference type="InterPro" id="IPR004181">
    <property type="entry name" value="Znf_MIZ"/>
</dbReference>
<evidence type="ECO:0000256" key="8">
    <source>
        <dbReference type="PROSITE-ProRule" id="PRU00452"/>
    </source>
</evidence>
<evidence type="ECO:0000259" key="11">
    <source>
        <dbReference type="PROSITE" id="PS51466"/>
    </source>
</evidence>
<dbReference type="GO" id="GO:0008270">
    <property type="term" value="F:zinc ion binding"/>
    <property type="evidence" value="ECO:0007669"/>
    <property type="project" value="UniProtKB-KW"/>
</dbReference>
<feature type="domain" description="SP-RING-type" evidence="10">
    <location>
        <begin position="383"/>
        <end position="468"/>
    </location>
</feature>
<evidence type="ECO:0000256" key="6">
    <source>
        <dbReference type="ARBA" id="ARBA00022786"/>
    </source>
</evidence>
<feature type="region of interest" description="Disordered" evidence="9">
    <location>
        <begin position="704"/>
        <end position="734"/>
    </location>
</feature>
<comment type="pathway">
    <text evidence="1">Protein modification; protein sumoylation.</text>
</comment>
<dbReference type="Gene3D" id="2.60.120.780">
    <property type="entry name" value="PINIT domain"/>
    <property type="match status" value="1"/>
</dbReference>
<evidence type="ECO:0000256" key="4">
    <source>
        <dbReference type="ARBA" id="ARBA00022723"/>
    </source>
</evidence>
<dbReference type="Pfam" id="PF02891">
    <property type="entry name" value="zf-MIZ"/>
    <property type="match status" value="1"/>
</dbReference>
<dbReference type="InterPro" id="IPR023321">
    <property type="entry name" value="PINIT"/>
</dbReference>
<evidence type="ECO:0000256" key="9">
    <source>
        <dbReference type="SAM" id="MobiDB-lite"/>
    </source>
</evidence>
<dbReference type="InterPro" id="IPR038654">
    <property type="entry name" value="PINIT_sf"/>
</dbReference>
<dbReference type="GO" id="GO:0061665">
    <property type="term" value="F:SUMO ligase activity"/>
    <property type="evidence" value="ECO:0007669"/>
    <property type="project" value="TreeGrafter"/>
</dbReference>
<feature type="domain" description="PINIT" evidence="11">
    <location>
        <begin position="185"/>
        <end position="346"/>
    </location>
</feature>
<evidence type="ECO:0000256" key="1">
    <source>
        <dbReference type="ARBA" id="ARBA00004718"/>
    </source>
</evidence>
<dbReference type="PROSITE" id="PS51466">
    <property type="entry name" value="PINIT"/>
    <property type="match status" value="1"/>
</dbReference>